<feature type="non-terminal residue" evidence="8">
    <location>
        <position position="208"/>
    </location>
</feature>
<dbReference type="InterPro" id="IPR002018">
    <property type="entry name" value="CarbesteraseB"/>
</dbReference>
<gene>
    <name evidence="8" type="ORF">IPOD504_LOCUS14609</name>
</gene>
<dbReference type="EMBL" id="OW152817">
    <property type="protein sequence ID" value="CAH2068917.1"/>
    <property type="molecule type" value="Genomic_DNA"/>
</dbReference>
<keyword evidence="2" id="KW-0719">Serine esterase</keyword>
<organism evidence="8 9">
    <name type="scientific">Iphiclides podalirius</name>
    <name type="common">scarce swallowtail</name>
    <dbReference type="NCBI Taxonomy" id="110791"/>
    <lineage>
        <taxon>Eukaryota</taxon>
        <taxon>Metazoa</taxon>
        <taxon>Ecdysozoa</taxon>
        <taxon>Arthropoda</taxon>
        <taxon>Hexapoda</taxon>
        <taxon>Insecta</taxon>
        <taxon>Pterygota</taxon>
        <taxon>Neoptera</taxon>
        <taxon>Endopterygota</taxon>
        <taxon>Lepidoptera</taxon>
        <taxon>Glossata</taxon>
        <taxon>Ditrysia</taxon>
        <taxon>Papilionoidea</taxon>
        <taxon>Papilionidae</taxon>
        <taxon>Papilioninae</taxon>
        <taxon>Iphiclides</taxon>
    </lineage>
</organism>
<dbReference type="Pfam" id="PF00135">
    <property type="entry name" value="COesterase"/>
    <property type="match status" value="1"/>
</dbReference>
<proteinExistence type="inferred from homology"/>
<comment type="similarity">
    <text evidence="1 6">Belongs to the type-B carboxylesterase/lipase family.</text>
</comment>
<accession>A0ABN8IZ18</accession>
<keyword evidence="3 6" id="KW-0378">Hydrolase</keyword>
<evidence type="ECO:0000313" key="9">
    <source>
        <dbReference type="Proteomes" id="UP000837857"/>
    </source>
</evidence>
<protein>
    <recommendedName>
        <fullName evidence="6">Carboxylic ester hydrolase</fullName>
        <ecNumber evidence="6">3.1.1.-</ecNumber>
    </recommendedName>
</protein>
<evidence type="ECO:0000259" key="7">
    <source>
        <dbReference type="Pfam" id="PF00135"/>
    </source>
</evidence>
<dbReference type="PROSITE" id="PS00122">
    <property type="entry name" value="CARBOXYLESTERASE_B_1"/>
    <property type="match status" value="1"/>
</dbReference>
<dbReference type="Gene3D" id="3.40.50.1820">
    <property type="entry name" value="alpha/beta hydrolase"/>
    <property type="match status" value="1"/>
</dbReference>
<reference evidence="8" key="1">
    <citation type="submission" date="2022-03" db="EMBL/GenBank/DDBJ databases">
        <authorList>
            <person name="Martin H S."/>
        </authorList>
    </citation>
    <scope>NUCLEOTIDE SEQUENCE</scope>
</reference>
<dbReference type="InterPro" id="IPR029058">
    <property type="entry name" value="AB_hydrolase_fold"/>
</dbReference>
<keyword evidence="5" id="KW-0325">Glycoprotein</keyword>
<name>A0ABN8IZ18_9NEOP</name>
<dbReference type="PANTHER" id="PTHR43142">
    <property type="entry name" value="CARBOXYLIC ESTER HYDROLASE"/>
    <property type="match status" value="1"/>
</dbReference>
<dbReference type="PANTHER" id="PTHR43142:SF1">
    <property type="entry name" value="CARBOXYLIC ESTER HYDROLASE"/>
    <property type="match status" value="1"/>
</dbReference>
<keyword evidence="4" id="KW-1015">Disulfide bond</keyword>
<evidence type="ECO:0000256" key="6">
    <source>
        <dbReference type="RuleBase" id="RU361235"/>
    </source>
</evidence>
<dbReference type="Proteomes" id="UP000837857">
    <property type="component" value="Chromosome 5"/>
</dbReference>
<evidence type="ECO:0000256" key="2">
    <source>
        <dbReference type="ARBA" id="ARBA00022487"/>
    </source>
</evidence>
<evidence type="ECO:0000256" key="5">
    <source>
        <dbReference type="ARBA" id="ARBA00023180"/>
    </source>
</evidence>
<dbReference type="EC" id="3.1.1.-" evidence="6"/>
<evidence type="ECO:0000313" key="8">
    <source>
        <dbReference type="EMBL" id="CAH2068917.1"/>
    </source>
</evidence>
<dbReference type="InterPro" id="IPR019826">
    <property type="entry name" value="Carboxylesterase_B_AS"/>
</dbReference>
<feature type="domain" description="Carboxylesterase type B" evidence="7">
    <location>
        <begin position="53"/>
        <end position="142"/>
    </location>
</feature>
<dbReference type="SUPFAM" id="SSF53474">
    <property type="entry name" value="alpha/beta-Hydrolases"/>
    <property type="match status" value="1"/>
</dbReference>
<evidence type="ECO:0000256" key="3">
    <source>
        <dbReference type="ARBA" id="ARBA00022801"/>
    </source>
</evidence>
<keyword evidence="9" id="KW-1185">Reference proteome</keyword>
<sequence length="208" mass="23346">MLLSSPCTERVVLSGWLKHRKAQFEAIRIPSMRCTYFTGFRMPQHRQESIDLSFGGNPDDVTIAGYSAGSTSVDLLMLSEMAKGLFHKVIAESAANIAASAVQLDPVQNAKSYAKALGFDNVEDIYALENFYKTTPYDILTKPVPDGSTLPQWPPMYVNRSPHMALNKSLELKGPALQERAQFWDEIYQLYYKPPSPPPNPMTRRTDL</sequence>
<evidence type="ECO:0000256" key="4">
    <source>
        <dbReference type="ARBA" id="ARBA00023157"/>
    </source>
</evidence>
<evidence type="ECO:0000256" key="1">
    <source>
        <dbReference type="ARBA" id="ARBA00005964"/>
    </source>
</evidence>